<name>A0ABV6SGI2_AZOPA</name>
<dbReference type="SMART" id="SM01236">
    <property type="entry name" value="Haem_oxygenase_2"/>
    <property type="match status" value="1"/>
</dbReference>
<dbReference type="EC" id="1.-.-.-" evidence="2"/>
<keyword evidence="1 2" id="KW-0560">Oxidoreductase</keyword>
<dbReference type="Gene3D" id="1.20.910.10">
    <property type="entry name" value="Heme oxygenase-like"/>
    <property type="match status" value="1"/>
</dbReference>
<evidence type="ECO:0000313" key="2">
    <source>
        <dbReference type="EMBL" id="MFC0708637.1"/>
    </source>
</evidence>
<accession>A0ABV6SGI2</accession>
<reference evidence="2 3" key="1">
    <citation type="submission" date="2024-09" db="EMBL/GenBank/DDBJ databases">
        <authorList>
            <person name="Sun Q."/>
            <person name="Mori K."/>
        </authorList>
    </citation>
    <scope>NUCLEOTIDE SEQUENCE [LARGE SCALE GENOMIC DNA]</scope>
    <source>
        <strain evidence="2 3">NCAIM B.01794</strain>
    </source>
</reference>
<organism evidence="2 3">
    <name type="scientific">Azorhizophilus paspali</name>
    <name type="common">Azotobacter paspali</name>
    <dbReference type="NCBI Taxonomy" id="69963"/>
    <lineage>
        <taxon>Bacteria</taxon>
        <taxon>Pseudomonadati</taxon>
        <taxon>Pseudomonadota</taxon>
        <taxon>Gammaproteobacteria</taxon>
        <taxon>Pseudomonadales</taxon>
        <taxon>Pseudomonadaceae</taxon>
        <taxon>Azorhizophilus</taxon>
    </lineage>
</organism>
<dbReference type="Proteomes" id="UP001589891">
    <property type="component" value="Unassembled WGS sequence"/>
</dbReference>
<comment type="caution">
    <text evidence="2">The sequence shown here is derived from an EMBL/GenBank/DDBJ whole genome shotgun (WGS) entry which is preliminary data.</text>
</comment>
<dbReference type="PANTHER" id="PTHR40279:SF3">
    <property type="entry name" value="4-AMINOBENZOATE SYNTHASE"/>
    <property type="match status" value="1"/>
</dbReference>
<dbReference type="SUPFAM" id="SSF48613">
    <property type="entry name" value="Heme oxygenase-like"/>
    <property type="match status" value="1"/>
</dbReference>
<protein>
    <submittedName>
        <fullName evidence="2">Iron-containing redox enzyme family protein</fullName>
        <ecNumber evidence="2">1.-.-.-</ecNumber>
    </submittedName>
</protein>
<dbReference type="GO" id="GO:0016491">
    <property type="term" value="F:oxidoreductase activity"/>
    <property type="evidence" value="ECO:0007669"/>
    <property type="project" value="UniProtKB-KW"/>
</dbReference>
<sequence>MTVTNTAVPSLTPPERALHSSLDLPLDQQIARLVEIADVDDATASVGGYQAAFKDAVRYHVHKAFAQRDEAFLHAVHKALFLIYGMHIADPCNPAAKNQNSTLILGARNIIESAWLPAPRLDSRSLDADVEQELLAMYRKHPASNHPLFDFLRDAADLGQFKALFISDYALNNRFFDLITLTLLGARQASKAEIAQNIWDEAGQGRAGESHVDLYNDLIESLGLTKAEDDFAYALTWEGLAGHNLFMGCALSRKHYLKLLGVMAITELLDPSNYEKLIAGCRRLGGGDKLRISYYEEHATIDIEHAKGWLEKVIRPIVAETPEAAQEILVGARLRLDTCRVYYDSLLKRIRSLP</sequence>
<dbReference type="InterPro" id="IPR039068">
    <property type="entry name" value="PqqC-like"/>
</dbReference>
<evidence type="ECO:0000313" key="3">
    <source>
        <dbReference type="Proteomes" id="UP001589891"/>
    </source>
</evidence>
<dbReference type="PANTHER" id="PTHR40279">
    <property type="entry name" value="PQQC-LIKE PROTEIN"/>
    <property type="match status" value="1"/>
</dbReference>
<gene>
    <name evidence="2" type="ORF">ACFFGX_03180</name>
</gene>
<keyword evidence="3" id="KW-1185">Reference proteome</keyword>
<dbReference type="InterPro" id="IPR016084">
    <property type="entry name" value="Haem_Oase-like_multi-hlx"/>
</dbReference>
<proteinExistence type="predicted"/>
<evidence type="ECO:0000256" key="1">
    <source>
        <dbReference type="ARBA" id="ARBA00023002"/>
    </source>
</evidence>
<dbReference type="RefSeq" id="WP_376942793.1">
    <property type="nucleotide sequence ID" value="NZ_CP183182.1"/>
</dbReference>
<dbReference type="EMBL" id="JBHLSS010000022">
    <property type="protein sequence ID" value="MFC0708637.1"/>
    <property type="molecule type" value="Genomic_DNA"/>
</dbReference>
<dbReference type="Pfam" id="PF14518">
    <property type="entry name" value="Haem_oxygenas_2"/>
    <property type="match status" value="1"/>
</dbReference>